<evidence type="ECO:0000259" key="1">
    <source>
        <dbReference type="PROSITE" id="PS51186"/>
    </source>
</evidence>
<dbReference type="InterPro" id="IPR016181">
    <property type="entry name" value="Acyl_CoA_acyltransferase"/>
</dbReference>
<evidence type="ECO:0000313" key="2">
    <source>
        <dbReference type="EnsemblMetazoa" id="SCAU003787-PA"/>
    </source>
</evidence>
<dbReference type="InterPro" id="IPR000182">
    <property type="entry name" value="GNAT_dom"/>
</dbReference>
<organism evidence="2 3">
    <name type="scientific">Stomoxys calcitrans</name>
    <name type="common">Stable fly</name>
    <name type="synonym">Conops calcitrans</name>
    <dbReference type="NCBI Taxonomy" id="35570"/>
    <lineage>
        <taxon>Eukaryota</taxon>
        <taxon>Metazoa</taxon>
        <taxon>Ecdysozoa</taxon>
        <taxon>Arthropoda</taxon>
        <taxon>Hexapoda</taxon>
        <taxon>Insecta</taxon>
        <taxon>Pterygota</taxon>
        <taxon>Neoptera</taxon>
        <taxon>Endopterygota</taxon>
        <taxon>Diptera</taxon>
        <taxon>Brachycera</taxon>
        <taxon>Muscomorpha</taxon>
        <taxon>Muscoidea</taxon>
        <taxon>Muscidae</taxon>
        <taxon>Stomoxys</taxon>
    </lineage>
</organism>
<dbReference type="EnsemblMetazoa" id="SCAU003787-RA">
    <property type="protein sequence ID" value="SCAU003787-PA"/>
    <property type="gene ID" value="SCAU003787"/>
</dbReference>
<dbReference type="PANTHER" id="PTHR20958:SF10">
    <property type="entry name" value="GH05617P-RELATED"/>
    <property type="match status" value="1"/>
</dbReference>
<dbReference type="Pfam" id="PF08445">
    <property type="entry name" value="FR47"/>
    <property type="match status" value="1"/>
</dbReference>
<reference evidence="2" key="1">
    <citation type="submission" date="2020-05" db="UniProtKB">
        <authorList>
            <consortium name="EnsemblMetazoa"/>
        </authorList>
    </citation>
    <scope>IDENTIFICATION</scope>
    <source>
        <strain evidence="2">USDA</strain>
    </source>
</reference>
<dbReference type="KEGG" id="scac:106092042"/>
<name>A0A1I8P0N1_STOCA</name>
<dbReference type="OrthoDB" id="7305308at2759"/>
<evidence type="ECO:0000313" key="3">
    <source>
        <dbReference type="Proteomes" id="UP000095300"/>
    </source>
</evidence>
<sequence>MQSKLIEIPFEKWAQLRDLYLHQKDRSSCYNTIQIFIDWYEQDSNVPLKIYAPNDKWVTDGTYVAHLIPGNHLYCNTLNKDFSGLLEAMKCFDNSKTVAGFQERILPAVEKFFIDSGLSSQQFLSVGTTWVRISREDALKFDTELPENITVRELDETHAEQVNAVWPHRSEGSVNLVRHLIKYNNSVGLFEGDKLVAWCLIVALGALGLLQVEETHKRRGLGKLATKIMAKHLAQKGVEVTAAIVFENSPSLCMFKQLGFKAIDNVYWSFKV</sequence>
<dbReference type="GO" id="GO:0016747">
    <property type="term" value="F:acyltransferase activity, transferring groups other than amino-acyl groups"/>
    <property type="evidence" value="ECO:0007669"/>
    <property type="project" value="InterPro"/>
</dbReference>
<keyword evidence="3" id="KW-1185">Reference proteome</keyword>
<dbReference type="VEuPathDB" id="VectorBase:SCAU003787"/>
<accession>A0A1I8P0N1</accession>
<feature type="domain" description="N-acetyltransferase" evidence="1">
    <location>
        <begin position="149"/>
        <end position="272"/>
    </location>
</feature>
<dbReference type="Gene3D" id="3.40.630.30">
    <property type="match status" value="2"/>
</dbReference>
<dbReference type="PROSITE" id="PS51186">
    <property type="entry name" value="GNAT"/>
    <property type="match status" value="1"/>
</dbReference>
<dbReference type="PANTHER" id="PTHR20958">
    <property type="entry name" value="GLYCINE N-ACYLTRANSFERASE-LIKE PROTEIN"/>
    <property type="match status" value="1"/>
</dbReference>
<dbReference type="InterPro" id="IPR053225">
    <property type="entry name" value="Acyl-CoA_N-acyltransferase"/>
</dbReference>
<dbReference type="Proteomes" id="UP000095300">
    <property type="component" value="Unassembled WGS sequence"/>
</dbReference>
<dbReference type="AlphaFoldDB" id="A0A1I8P0N1"/>
<dbReference type="InterPro" id="IPR013653">
    <property type="entry name" value="GCN5-like_dom"/>
</dbReference>
<dbReference type="SUPFAM" id="SSF55729">
    <property type="entry name" value="Acyl-CoA N-acyltransferases (Nat)"/>
    <property type="match status" value="1"/>
</dbReference>
<protein>
    <recommendedName>
        <fullName evidence="1">N-acetyltransferase domain-containing protein</fullName>
    </recommendedName>
</protein>
<proteinExistence type="predicted"/>
<gene>
    <name evidence="2" type="primary">106092042</name>
</gene>